<dbReference type="AlphaFoldDB" id="A0A4Q2TY23"/>
<reference evidence="4 5" key="2">
    <citation type="submission" date="2019-02" db="EMBL/GenBank/DDBJ databases">
        <title>'Lichenibacterium ramalinii' gen. nov. sp. nov., 'Lichenibacterium minor' gen. nov. sp. nov.</title>
        <authorList>
            <person name="Pankratov T."/>
        </authorList>
    </citation>
    <scope>NUCLEOTIDE SEQUENCE [LARGE SCALE GENOMIC DNA]</scope>
    <source>
        <strain evidence="4 5">RmlP026</strain>
    </source>
</reference>
<dbReference type="SUPFAM" id="SSF51735">
    <property type="entry name" value="NAD(P)-binding Rossmann-fold domains"/>
    <property type="match status" value="1"/>
</dbReference>
<dbReference type="InterPro" id="IPR055080">
    <property type="entry name" value="Gal80p-like_C"/>
</dbReference>
<evidence type="ECO:0000259" key="3">
    <source>
        <dbReference type="Pfam" id="PF22685"/>
    </source>
</evidence>
<name>A0A4Q2TY23_9HYPH</name>
<evidence type="ECO:0000313" key="5">
    <source>
        <dbReference type="Proteomes" id="UP000290759"/>
    </source>
</evidence>
<accession>A0A4Q2TY23</accession>
<evidence type="ECO:0000256" key="1">
    <source>
        <dbReference type="ARBA" id="ARBA00023002"/>
    </source>
</evidence>
<feature type="domain" description="Gal80p-like C-terminal" evidence="3">
    <location>
        <begin position="135"/>
        <end position="274"/>
    </location>
</feature>
<sequence>MRDGRIGVGMIGLSPGEGWAARAHVPALRALPAYELVAVANTSLESARASATVFGIPGAYGDAAALARAPDIDLVVVTVKVPHHRALVEAAVAAGKMVYCEWPLGNDLAEAEVMAEAARAAGVRTVVGLQARSSPVLRYLGDLLRSDYVGEVLSTTLVGSGGLLGPTTSARDAYTNDRANGATMLTFPFGPTVDALCGCLGEFRDLSAVTAMRRHSSKIMETGQESPIKAEDQVVVAGTLEGGAVASVHYRGGSSLGTNLRWEINGTQGDLEITASSGHLQLSPLTLRGAREGDPGLTELPVPAAYRTVPNALPSHVVNVAEVYAQFTLGDRAPHPVADFDGAVQRHRLIRAIETSAAEGHRVAP</sequence>
<proteinExistence type="predicted"/>
<feature type="domain" description="Gfo/Idh/MocA-like oxidoreductase N-terminal" evidence="2">
    <location>
        <begin position="7"/>
        <end position="128"/>
    </location>
</feature>
<dbReference type="Gene3D" id="3.40.50.720">
    <property type="entry name" value="NAD(P)-binding Rossmann-like Domain"/>
    <property type="match status" value="1"/>
</dbReference>
<dbReference type="RefSeq" id="WP_129229917.1">
    <property type="nucleotide sequence ID" value="NZ_QYBB01000080.1"/>
</dbReference>
<gene>
    <name evidence="4" type="ORF">D3273_26270</name>
</gene>
<dbReference type="Gene3D" id="3.30.360.10">
    <property type="entry name" value="Dihydrodipicolinate Reductase, domain 2"/>
    <property type="match status" value="1"/>
</dbReference>
<dbReference type="GO" id="GO:0016491">
    <property type="term" value="F:oxidoreductase activity"/>
    <property type="evidence" value="ECO:0007669"/>
    <property type="project" value="UniProtKB-KW"/>
</dbReference>
<dbReference type="Pfam" id="PF22685">
    <property type="entry name" value="Gal80p_C-like"/>
    <property type="match status" value="1"/>
</dbReference>
<dbReference type="Pfam" id="PF01408">
    <property type="entry name" value="GFO_IDH_MocA"/>
    <property type="match status" value="1"/>
</dbReference>
<dbReference type="Proteomes" id="UP000290759">
    <property type="component" value="Unassembled WGS sequence"/>
</dbReference>
<dbReference type="EMBL" id="QYBB01000080">
    <property type="protein sequence ID" value="RYC29002.1"/>
    <property type="molecule type" value="Genomic_DNA"/>
</dbReference>
<dbReference type="InterPro" id="IPR050463">
    <property type="entry name" value="Gfo/Idh/MocA_oxidrdct_glycsds"/>
</dbReference>
<evidence type="ECO:0000259" key="2">
    <source>
        <dbReference type="Pfam" id="PF01408"/>
    </source>
</evidence>
<dbReference type="PANTHER" id="PTHR43818:SF11">
    <property type="entry name" value="BCDNA.GH03377"/>
    <property type="match status" value="1"/>
</dbReference>
<dbReference type="OrthoDB" id="9792935at2"/>
<dbReference type="SUPFAM" id="SSF55347">
    <property type="entry name" value="Glyceraldehyde-3-phosphate dehydrogenase-like, C-terminal domain"/>
    <property type="match status" value="1"/>
</dbReference>
<reference evidence="4 5" key="1">
    <citation type="submission" date="2018-12" db="EMBL/GenBank/DDBJ databases">
        <authorList>
            <person name="Grouzdev D.S."/>
            <person name="Krutkina M.S."/>
        </authorList>
    </citation>
    <scope>NUCLEOTIDE SEQUENCE [LARGE SCALE GENOMIC DNA]</scope>
    <source>
        <strain evidence="4 5">RmlP026</strain>
    </source>
</reference>
<dbReference type="GO" id="GO:0000166">
    <property type="term" value="F:nucleotide binding"/>
    <property type="evidence" value="ECO:0007669"/>
    <property type="project" value="InterPro"/>
</dbReference>
<evidence type="ECO:0000313" key="4">
    <source>
        <dbReference type="EMBL" id="RYC29002.1"/>
    </source>
</evidence>
<dbReference type="PANTHER" id="PTHR43818">
    <property type="entry name" value="BCDNA.GH03377"/>
    <property type="match status" value="1"/>
</dbReference>
<dbReference type="InterPro" id="IPR036291">
    <property type="entry name" value="NAD(P)-bd_dom_sf"/>
</dbReference>
<organism evidence="4 5">
    <name type="scientific">Lichenibacterium minor</name>
    <dbReference type="NCBI Taxonomy" id="2316528"/>
    <lineage>
        <taxon>Bacteria</taxon>
        <taxon>Pseudomonadati</taxon>
        <taxon>Pseudomonadota</taxon>
        <taxon>Alphaproteobacteria</taxon>
        <taxon>Hyphomicrobiales</taxon>
        <taxon>Lichenihabitantaceae</taxon>
        <taxon>Lichenibacterium</taxon>
    </lineage>
</organism>
<comment type="caution">
    <text evidence="4">The sequence shown here is derived from an EMBL/GenBank/DDBJ whole genome shotgun (WGS) entry which is preliminary data.</text>
</comment>
<keyword evidence="1" id="KW-0560">Oxidoreductase</keyword>
<protein>
    <submittedName>
        <fullName evidence="4">Gfo/Idh/MocA family oxidoreductase</fullName>
    </submittedName>
</protein>
<keyword evidence="5" id="KW-1185">Reference proteome</keyword>
<dbReference type="InterPro" id="IPR000683">
    <property type="entry name" value="Gfo/Idh/MocA-like_OxRdtase_N"/>
</dbReference>